<dbReference type="Proteomes" id="UP000835052">
    <property type="component" value="Unassembled WGS sequence"/>
</dbReference>
<dbReference type="AlphaFoldDB" id="A0A8S1H6G1"/>
<gene>
    <name evidence="1" type="ORF">CAUJ_LOCUS4859</name>
</gene>
<keyword evidence="2" id="KW-1185">Reference proteome</keyword>
<sequence>MTDEISIGTPQEQVLYNENLLGLILKHAHAETVTRAMLVNTFWYQIATEKITKLRRIAILKLQIKRIIRRNGVSKATVSRYGREDLCFDNPERLMLKLRRLQPEDFRNDNCTSWIPTWFLKGIPSIDICFEAPTDLLSYLEHADKCTTLKIKGKYVLGSFSELFRKCYAPITTVEGPGAGGRDGLKFTAQDLKTLSEVSGRRPLHTFHLEEVNVDFDLVQFERFIREAKFFCQARIFLPVVSFFRS</sequence>
<organism evidence="1 2">
    <name type="scientific">Caenorhabditis auriculariae</name>
    <dbReference type="NCBI Taxonomy" id="2777116"/>
    <lineage>
        <taxon>Eukaryota</taxon>
        <taxon>Metazoa</taxon>
        <taxon>Ecdysozoa</taxon>
        <taxon>Nematoda</taxon>
        <taxon>Chromadorea</taxon>
        <taxon>Rhabditida</taxon>
        <taxon>Rhabditina</taxon>
        <taxon>Rhabditomorpha</taxon>
        <taxon>Rhabditoidea</taxon>
        <taxon>Rhabditidae</taxon>
        <taxon>Peloderinae</taxon>
        <taxon>Caenorhabditis</taxon>
    </lineage>
</organism>
<proteinExistence type="predicted"/>
<reference evidence="1" key="1">
    <citation type="submission" date="2020-10" db="EMBL/GenBank/DDBJ databases">
        <authorList>
            <person name="Kikuchi T."/>
        </authorList>
    </citation>
    <scope>NUCLEOTIDE SEQUENCE</scope>
    <source>
        <strain evidence="1">NKZ352</strain>
    </source>
</reference>
<accession>A0A8S1H6G1</accession>
<name>A0A8S1H6G1_9PELO</name>
<evidence type="ECO:0000313" key="2">
    <source>
        <dbReference type="Proteomes" id="UP000835052"/>
    </source>
</evidence>
<dbReference type="EMBL" id="CAJGYM010000009">
    <property type="protein sequence ID" value="CAD6188940.1"/>
    <property type="molecule type" value="Genomic_DNA"/>
</dbReference>
<evidence type="ECO:0000313" key="1">
    <source>
        <dbReference type="EMBL" id="CAD6188940.1"/>
    </source>
</evidence>
<comment type="caution">
    <text evidence="1">The sequence shown here is derived from an EMBL/GenBank/DDBJ whole genome shotgun (WGS) entry which is preliminary data.</text>
</comment>
<protein>
    <submittedName>
        <fullName evidence="1">Uncharacterized protein</fullName>
    </submittedName>
</protein>